<gene>
    <name evidence="2" type="ORF">SAMN00017477_0085</name>
</gene>
<keyword evidence="1" id="KW-1133">Transmembrane helix</keyword>
<feature type="transmembrane region" description="Helical" evidence="1">
    <location>
        <begin position="20"/>
        <end position="38"/>
    </location>
</feature>
<reference evidence="3" key="1">
    <citation type="submission" date="2017-04" db="EMBL/GenBank/DDBJ databases">
        <authorList>
            <person name="Varghese N."/>
            <person name="Submissions S."/>
        </authorList>
    </citation>
    <scope>NUCLEOTIDE SEQUENCE [LARGE SCALE GENOMIC DNA]</scope>
    <source>
        <strain evidence="3">DSM 20463</strain>
    </source>
</reference>
<evidence type="ECO:0000313" key="2">
    <source>
        <dbReference type="EMBL" id="SMB78697.1"/>
    </source>
</evidence>
<keyword evidence="3" id="KW-1185">Reference proteome</keyword>
<dbReference type="Proteomes" id="UP000192368">
    <property type="component" value="Unassembled WGS sequence"/>
</dbReference>
<dbReference type="AlphaFoldDB" id="A0A1W1UCA3"/>
<evidence type="ECO:0000313" key="3">
    <source>
        <dbReference type="Proteomes" id="UP000192368"/>
    </source>
</evidence>
<accession>A0A1W1UCA3</accession>
<dbReference type="STRING" id="573058.SAMN00017477_0085"/>
<name>A0A1W1UCA3_PEPAS</name>
<protein>
    <submittedName>
        <fullName evidence="2">Uncharacterized protein</fullName>
    </submittedName>
</protein>
<dbReference type="RefSeq" id="WP_084229785.1">
    <property type="nucleotide sequence ID" value="NZ_FWWR01000008.1"/>
</dbReference>
<feature type="transmembrane region" description="Helical" evidence="1">
    <location>
        <begin position="45"/>
        <end position="68"/>
    </location>
</feature>
<keyword evidence="1" id="KW-0812">Transmembrane</keyword>
<sequence length="144" mass="16953">MNNILNNLDLFYKNLSMDTQLLIAYLGLYIIYYIIVRINNVDNILISLVAGIFKWAFIGIFLVATRAAIETGQIYLGIVNIIIVYFISRLAKKRSLWTSYKRDLYYENYLDKKIEKSEKRKDLFKFIVRDAKNSLKKDISSTKF</sequence>
<organism evidence="2 3">
    <name type="scientific">Peptoniphilus asaccharolyticus DSM 20463</name>
    <dbReference type="NCBI Taxonomy" id="573058"/>
    <lineage>
        <taxon>Bacteria</taxon>
        <taxon>Bacillati</taxon>
        <taxon>Bacillota</taxon>
        <taxon>Tissierellia</taxon>
        <taxon>Tissierellales</taxon>
        <taxon>Peptoniphilaceae</taxon>
        <taxon>Peptoniphilus</taxon>
    </lineage>
</organism>
<feature type="transmembrane region" description="Helical" evidence="1">
    <location>
        <begin position="74"/>
        <end position="91"/>
    </location>
</feature>
<keyword evidence="1" id="KW-0472">Membrane</keyword>
<dbReference type="EMBL" id="FWWR01000008">
    <property type="protein sequence ID" value="SMB78697.1"/>
    <property type="molecule type" value="Genomic_DNA"/>
</dbReference>
<evidence type="ECO:0000256" key="1">
    <source>
        <dbReference type="SAM" id="Phobius"/>
    </source>
</evidence>
<proteinExistence type="predicted"/>